<reference evidence="1 2" key="1">
    <citation type="submission" date="2019-12" db="EMBL/GenBank/DDBJ databases">
        <title>Chitinophaga sp. strain ysch24 (GDMCC 1.1355), whole genome shotgun sequence.</title>
        <authorList>
            <person name="Zhang X."/>
        </authorList>
    </citation>
    <scope>NUCLEOTIDE SEQUENCE [LARGE SCALE GENOMIC DNA]</scope>
    <source>
        <strain evidence="2">ysch24</strain>
    </source>
</reference>
<keyword evidence="2" id="KW-1185">Reference proteome</keyword>
<dbReference type="Proteomes" id="UP000461730">
    <property type="component" value="Unassembled WGS sequence"/>
</dbReference>
<name>A0A7K1U5M9_9BACT</name>
<proteinExistence type="predicted"/>
<evidence type="ECO:0000313" key="1">
    <source>
        <dbReference type="EMBL" id="MVT09668.1"/>
    </source>
</evidence>
<dbReference type="EMBL" id="WRXN01000006">
    <property type="protein sequence ID" value="MVT09668.1"/>
    <property type="molecule type" value="Genomic_DNA"/>
</dbReference>
<sequence length="73" mass="8460">MKQSATSYKALYYAGLKQQAAQQERLALQETLIVMQQEQLLLLQEERETKDAIMFGQDQLICQLHQSLDSKDE</sequence>
<organism evidence="1 2">
    <name type="scientific">Chitinophaga tropicalis</name>
    <dbReference type="NCBI Taxonomy" id="2683588"/>
    <lineage>
        <taxon>Bacteria</taxon>
        <taxon>Pseudomonadati</taxon>
        <taxon>Bacteroidota</taxon>
        <taxon>Chitinophagia</taxon>
        <taxon>Chitinophagales</taxon>
        <taxon>Chitinophagaceae</taxon>
        <taxon>Chitinophaga</taxon>
    </lineage>
</organism>
<accession>A0A7K1U5M9</accession>
<protein>
    <submittedName>
        <fullName evidence="1">Uncharacterized protein</fullName>
    </submittedName>
</protein>
<comment type="caution">
    <text evidence="1">The sequence shown here is derived from an EMBL/GenBank/DDBJ whole genome shotgun (WGS) entry which is preliminary data.</text>
</comment>
<gene>
    <name evidence="1" type="ORF">GO493_15470</name>
</gene>
<evidence type="ECO:0000313" key="2">
    <source>
        <dbReference type="Proteomes" id="UP000461730"/>
    </source>
</evidence>
<dbReference type="AlphaFoldDB" id="A0A7K1U5M9"/>
<dbReference type="RefSeq" id="WP_157307111.1">
    <property type="nucleotide sequence ID" value="NZ_WRXN01000006.1"/>
</dbReference>